<sequence length="476" mass="53201">MADIIKRIEELTDLFDDGGRIPFGEAGFVVSNNTQKSKLKFTKKQDDIAEKVYGKSMKKLYKTDRNKFYDIRYDRIKETTQAGKGAKIKDNINIPTKDVKQPDGTIKKVQSPIKYPSKKIEKEFKQAVRDIFKKPAGNIPYKTLAKNFPITENRAIAAAKQIKKEEGLEFAKGRTSQEYIKEVRNPALDKTTSRRVEKRMGLERARFLKDKPEVFGKIDTAHRASKSHMARLGLEFNTQLVGMDSRLINQVVLKPAENMLDKLYEKRENILDNIKGKPTKEQKKILKEINNSVKNVVKTTSGRFVGIIVDPNTLEPSFSGIKKNLAFSKVNKTMKEIEKLPGAPAVTGGFQSNIKGNQYFKFIKDNVQKSVSGEIKKGFVPNDFKVILSDPKNKKNLLDYAKKNAPDILPQFKKILDNPTSTQSLALFSNPLFSPGILAEAFKSIPTPLGAVGLTAGFGVDPTSAIDRASIAAEAA</sequence>
<accession>A0A218MKN8</accession>
<proteinExistence type="predicted"/>
<dbReference type="EMBL" id="KY052799">
    <property type="protein sequence ID" value="ASE99843.1"/>
    <property type="molecule type" value="Genomic_DNA"/>
</dbReference>
<organism evidence="1">
    <name type="scientific">uncultured virus</name>
    <dbReference type="NCBI Taxonomy" id="340016"/>
    <lineage>
        <taxon>Viruses</taxon>
        <taxon>environmental samples</taxon>
    </lineage>
</organism>
<reference evidence="1" key="1">
    <citation type="submission" date="2016-10" db="EMBL/GenBank/DDBJ databases">
        <authorList>
            <person name="Varghese N."/>
        </authorList>
    </citation>
    <scope>NUCLEOTIDE SEQUENCE</scope>
</reference>
<protein>
    <submittedName>
        <fullName evidence="1">Uncharacterized protein</fullName>
    </submittedName>
</protein>
<reference evidence="1" key="2">
    <citation type="journal article" date="2017" name="Nat. Commun.">
        <title>Single-virus genomics reveals hidden cosmopolitan and abundant viruses.</title>
        <authorList>
            <person name="Martinez-Hernandez F."/>
            <person name="Fornas O."/>
            <person name="Lluesma Gomez M."/>
            <person name="Bolduc B."/>
            <person name="de la Cruz Pena M.J."/>
            <person name="Martinez J.M."/>
            <person name="Anton J."/>
            <person name="Gasol J.M."/>
            <person name="Rosselli R."/>
            <person name="Rodriguez-Valera F."/>
            <person name="Sullivan M.B."/>
            <person name="Acinas S.G."/>
            <person name="Martinez-Garcia M."/>
        </authorList>
    </citation>
    <scope>NUCLEOTIDE SEQUENCE</scope>
</reference>
<name>A0A218MKN8_9VIRU</name>
<evidence type="ECO:0000313" key="1">
    <source>
        <dbReference type="EMBL" id="ASE99843.1"/>
    </source>
</evidence>